<reference evidence="2" key="1">
    <citation type="submission" date="2009-08" db="EMBL/GenBank/DDBJ databases">
        <title>The complete genome of Chitinophaga pinensis DSM 2588.</title>
        <authorList>
            <consortium name="US DOE Joint Genome Institute (JGI-PGF)"/>
            <person name="Lucas S."/>
            <person name="Copeland A."/>
            <person name="Lapidus A."/>
            <person name="Glavina del Rio T."/>
            <person name="Dalin E."/>
            <person name="Tice H."/>
            <person name="Bruce D."/>
            <person name="Goodwin L."/>
            <person name="Pitluck S."/>
            <person name="Kyrpides N."/>
            <person name="Mavromatis K."/>
            <person name="Ivanova N."/>
            <person name="Mikhailova N."/>
            <person name="Sims D."/>
            <person name="Meinche L."/>
            <person name="Brettin T."/>
            <person name="Detter J.C."/>
            <person name="Han C."/>
            <person name="Larimer F."/>
            <person name="Land M."/>
            <person name="Hauser L."/>
            <person name="Markowitz V."/>
            <person name="Cheng J.-F."/>
            <person name="Hugenholtz P."/>
            <person name="Woyke T."/>
            <person name="Wu D."/>
            <person name="Spring S."/>
            <person name="Klenk H.-P."/>
            <person name="Eisen J.A."/>
        </authorList>
    </citation>
    <scope>NUCLEOTIDE SEQUENCE [LARGE SCALE GENOMIC DNA]</scope>
    <source>
        <strain evidence="2">ATCC 43595 / DSM 2588 / LMG 13176 / NBRC 15968 / NCIMB 11800 / UQM 2034</strain>
    </source>
</reference>
<proteinExistence type="predicted"/>
<dbReference type="AlphaFoldDB" id="A0A979G582"/>
<evidence type="ECO:0000313" key="2">
    <source>
        <dbReference type="Proteomes" id="UP000002215"/>
    </source>
</evidence>
<gene>
    <name evidence="1" type="ordered locus">Cpin_3507</name>
</gene>
<evidence type="ECO:0000313" key="1">
    <source>
        <dbReference type="EMBL" id="ACU60971.1"/>
    </source>
</evidence>
<reference evidence="1 2" key="2">
    <citation type="journal article" date="2010" name="Stand. Genomic Sci.">
        <title>Complete genome sequence of Chitinophaga pinensis type strain (UQM 2034).</title>
        <authorList>
            <person name="Glavina Del Rio T."/>
            <person name="Abt B."/>
            <person name="Spring S."/>
            <person name="Lapidus A."/>
            <person name="Nolan M."/>
            <person name="Tice H."/>
            <person name="Copeland A."/>
            <person name="Cheng J.F."/>
            <person name="Chen F."/>
            <person name="Bruce D."/>
            <person name="Goodwin L."/>
            <person name="Pitluck S."/>
            <person name="Ivanova N."/>
            <person name="Mavromatis K."/>
            <person name="Mikhailova N."/>
            <person name="Pati A."/>
            <person name="Chen A."/>
            <person name="Palaniappan K."/>
            <person name="Land M."/>
            <person name="Hauser L."/>
            <person name="Chang Y.J."/>
            <person name="Jeffries C.D."/>
            <person name="Chain P."/>
            <person name="Saunders E."/>
            <person name="Detter J.C."/>
            <person name="Brettin T."/>
            <person name="Rohde M."/>
            <person name="Goker M."/>
            <person name="Bristow J."/>
            <person name="Eisen J.A."/>
            <person name="Markowitz V."/>
            <person name="Hugenholtz P."/>
            <person name="Kyrpides N.C."/>
            <person name="Klenk H.P."/>
            <person name="Lucas S."/>
        </authorList>
    </citation>
    <scope>NUCLEOTIDE SEQUENCE [LARGE SCALE GENOMIC DNA]</scope>
    <source>
        <strain evidence="2">ATCC 43595 / DSM 2588 / LMG 13176 / NBRC 15968 / NCIMB 11800 / UQM 2034</strain>
    </source>
</reference>
<organism evidence="1 2">
    <name type="scientific">Chitinophaga pinensis (strain ATCC 43595 / DSM 2588 / LMG 13176 / NBRC 15968 / NCIMB 11800 / UQM 2034)</name>
    <dbReference type="NCBI Taxonomy" id="485918"/>
    <lineage>
        <taxon>Bacteria</taxon>
        <taxon>Pseudomonadati</taxon>
        <taxon>Bacteroidota</taxon>
        <taxon>Chitinophagia</taxon>
        <taxon>Chitinophagales</taxon>
        <taxon>Chitinophagaceae</taxon>
        <taxon>Chitinophaga</taxon>
    </lineage>
</organism>
<dbReference type="KEGG" id="cpi:Cpin_3507"/>
<protein>
    <submittedName>
        <fullName evidence="1">Uncharacterized protein</fullName>
    </submittedName>
</protein>
<dbReference type="EMBL" id="CP001699">
    <property type="protein sequence ID" value="ACU60971.1"/>
    <property type="molecule type" value="Genomic_DNA"/>
</dbReference>
<sequence length="72" mass="8490">MNVEDQEDADERMSSPIKGTLIGYYTVKHYLGMQTYNTEDNNHLTLNLCFRRVQLNQGKRGVEFEPFYIDNK</sequence>
<accession>A0A979G582</accession>
<name>A0A979G582_CHIPD</name>
<dbReference type="Proteomes" id="UP000002215">
    <property type="component" value="Chromosome"/>
</dbReference>